<feature type="zinc finger region" description="C3H1-type" evidence="8">
    <location>
        <begin position="110"/>
        <end position="140"/>
    </location>
</feature>
<feature type="domain" description="C3H1-type" evidence="10">
    <location>
        <begin position="271"/>
        <end position="299"/>
    </location>
</feature>
<keyword evidence="6 8" id="KW-0863">Zinc-finger</keyword>
<dbReference type="PROSITE" id="PS50103">
    <property type="entry name" value="ZF_C3H1"/>
    <property type="match status" value="4"/>
</dbReference>
<dbReference type="PANTHER" id="PTHR14493">
    <property type="entry name" value="UNKEMPT FAMILY MEMBER"/>
    <property type="match status" value="1"/>
</dbReference>
<dbReference type="InterPro" id="IPR057295">
    <property type="entry name" value="UNK_Znf_4"/>
</dbReference>
<evidence type="ECO:0000313" key="11">
    <source>
        <dbReference type="EMBL" id="KAK7076833.1"/>
    </source>
</evidence>
<organism evidence="11 12">
    <name type="scientific">Halocaridina rubra</name>
    <name type="common">Hawaiian red shrimp</name>
    <dbReference type="NCBI Taxonomy" id="373956"/>
    <lineage>
        <taxon>Eukaryota</taxon>
        <taxon>Metazoa</taxon>
        <taxon>Ecdysozoa</taxon>
        <taxon>Arthropoda</taxon>
        <taxon>Crustacea</taxon>
        <taxon>Multicrustacea</taxon>
        <taxon>Malacostraca</taxon>
        <taxon>Eumalacostraca</taxon>
        <taxon>Eucarida</taxon>
        <taxon>Decapoda</taxon>
        <taxon>Pleocyemata</taxon>
        <taxon>Caridea</taxon>
        <taxon>Atyoidea</taxon>
        <taxon>Atyidae</taxon>
        <taxon>Halocaridina</taxon>
    </lineage>
</organism>
<feature type="zinc finger region" description="C3H1-type" evidence="8">
    <location>
        <begin position="70"/>
        <end position="99"/>
    </location>
</feature>
<reference evidence="11 12" key="1">
    <citation type="submission" date="2023-11" db="EMBL/GenBank/DDBJ databases">
        <title>Halocaridina rubra genome assembly.</title>
        <authorList>
            <person name="Smith C."/>
        </authorList>
    </citation>
    <scope>NUCLEOTIDE SEQUENCE [LARGE SCALE GENOMIC DNA]</scope>
    <source>
        <strain evidence="11">EP-1</strain>
        <tissue evidence="11">Whole</tissue>
    </source>
</reference>
<keyword evidence="5" id="KW-0677">Repeat</keyword>
<evidence type="ECO:0000259" key="10">
    <source>
        <dbReference type="PROSITE" id="PS50103"/>
    </source>
</evidence>
<name>A0AAN8X996_HALRR</name>
<evidence type="ECO:0000256" key="9">
    <source>
        <dbReference type="SAM" id="MobiDB-lite"/>
    </source>
</evidence>
<dbReference type="Pfam" id="PF23035">
    <property type="entry name" value="zf-CCCH_UNK-like_4th"/>
    <property type="match status" value="1"/>
</dbReference>
<feature type="domain" description="C3H1-type" evidence="10">
    <location>
        <begin position="229"/>
        <end position="263"/>
    </location>
</feature>
<dbReference type="Pfam" id="PF18384">
    <property type="entry name" value="zf_CCCH_5"/>
    <property type="match status" value="1"/>
</dbReference>
<evidence type="ECO:0000256" key="4">
    <source>
        <dbReference type="ARBA" id="ARBA00022723"/>
    </source>
</evidence>
<evidence type="ECO:0000256" key="2">
    <source>
        <dbReference type="ARBA" id="ARBA00008808"/>
    </source>
</evidence>
<dbReference type="Gene3D" id="3.30.1370.210">
    <property type="match status" value="1"/>
</dbReference>
<dbReference type="GO" id="GO:0005737">
    <property type="term" value="C:cytoplasm"/>
    <property type="evidence" value="ECO:0007669"/>
    <property type="project" value="UniProtKB-SubCell"/>
</dbReference>
<evidence type="ECO:0000256" key="7">
    <source>
        <dbReference type="ARBA" id="ARBA00022833"/>
    </source>
</evidence>
<dbReference type="Proteomes" id="UP001381693">
    <property type="component" value="Unassembled WGS sequence"/>
</dbReference>
<dbReference type="Pfam" id="PF25427">
    <property type="entry name" value="zf-CCCH_UNK"/>
    <property type="match status" value="1"/>
</dbReference>
<evidence type="ECO:0000256" key="5">
    <source>
        <dbReference type="ARBA" id="ARBA00022737"/>
    </source>
</evidence>
<feature type="domain" description="C3H1-type" evidence="10">
    <location>
        <begin position="70"/>
        <end position="99"/>
    </location>
</feature>
<keyword evidence="4 8" id="KW-0479">Metal-binding</keyword>
<feature type="domain" description="C3H1-type" evidence="10">
    <location>
        <begin position="110"/>
        <end position="140"/>
    </location>
</feature>
<keyword evidence="3" id="KW-0963">Cytoplasm</keyword>
<dbReference type="Pfam" id="PF23261">
    <property type="entry name" value="zf-CCCH_11"/>
    <property type="match status" value="1"/>
</dbReference>
<feature type="region of interest" description="Disordered" evidence="9">
    <location>
        <begin position="613"/>
        <end position="637"/>
    </location>
</feature>
<dbReference type="InterPro" id="IPR036855">
    <property type="entry name" value="Znf_CCCH_sf"/>
</dbReference>
<feature type="compositionally biased region" description="Polar residues" evidence="9">
    <location>
        <begin position="620"/>
        <end position="637"/>
    </location>
</feature>
<gene>
    <name evidence="11" type="ORF">SK128_026989</name>
</gene>
<dbReference type="InterPro" id="IPR057296">
    <property type="entry name" value="UNK_Znf_5"/>
</dbReference>
<feature type="zinc finger region" description="C3H1-type" evidence="8">
    <location>
        <begin position="229"/>
        <end position="263"/>
    </location>
</feature>
<keyword evidence="12" id="KW-1185">Reference proteome</keyword>
<protein>
    <recommendedName>
        <fullName evidence="10">C3H1-type domain-containing protein</fullName>
    </recommendedName>
</protein>
<dbReference type="InterPro" id="IPR045234">
    <property type="entry name" value="Unkempt-like"/>
</dbReference>
<proteinExistence type="inferred from homology"/>
<comment type="similarity">
    <text evidence="2">Belongs to the unkempt family.</text>
</comment>
<dbReference type="Pfam" id="PF00642">
    <property type="entry name" value="zf-CCCH"/>
    <property type="match status" value="1"/>
</dbReference>
<dbReference type="SMART" id="SM00356">
    <property type="entry name" value="ZnF_C3H1"/>
    <property type="match status" value="4"/>
</dbReference>
<dbReference type="InterPro" id="IPR000571">
    <property type="entry name" value="Znf_CCCH"/>
</dbReference>
<dbReference type="Gene3D" id="4.10.1000.10">
    <property type="entry name" value="Zinc finger, CCCH-type"/>
    <property type="match status" value="1"/>
</dbReference>
<comment type="subcellular location">
    <subcellularLocation>
        <location evidence="1">Cytoplasm</location>
    </subcellularLocation>
</comment>
<evidence type="ECO:0000313" key="12">
    <source>
        <dbReference type="Proteomes" id="UP001381693"/>
    </source>
</evidence>
<dbReference type="EMBL" id="JAXCGZ010009538">
    <property type="protein sequence ID" value="KAK7076833.1"/>
    <property type="molecule type" value="Genomic_DNA"/>
</dbReference>
<accession>A0AAN8X996</accession>
<feature type="zinc finger region" description="C3H1-type" evidence="8">
    <location>
        <begin position="271"/>
        <end position="299"/>
    </location>
</feature>
<dbReference type="GO" id="GO:0008270">
    <property type="term" value="F:zinc ion binding"/>
    <property type="evidence" value="ECO:0007669"/>
    <property type="project" value="UniProtKB-KW"/>
</dbReference>
<sequence length="730" mass="80396">MKSGDSKALWATQTEKPIHYTYLKEFRVEQCTLFLQHKCTQHRPYTCFHWHFLNQRRRRPIRKRDGTFNYSPDAYCNKFDENTGICPDGDDCPYLHRTAGDTERRYHLRYYKTGMCVHDTDTRGMCVKNGPHCAFAHGVEDVRPPVYDIRELQVLEMMDQEGVNGSGPNNLDKERNMVNDDPKWQDTSYVLANYKTEQCKRPPRLCRQGYACPQYHNSRDRRRSPKKFKYRSTACPNVKHGDEWGEPSNCDNGDTCQYCHTRTEQQFHPEIYKSTKCNDIQQNGYCPRGAFCAFAHLDQEMTQVRETAATENCTGTSLADILQSALPADNHLLPASTSSPSTSICNSVDISKSNQITCLSNNSDSVFGNGQNQGAPVMAPIGSKPRHFSGNTVLSGNADTLGLSNSLGGTISGMGLSSLTSYHNKAPGSEREDRESLFKKQLTAIDNDQSLDLVEKAKRKQNLFLANMLPSQPAQVSLPVSAPVTPSSSYVSSLPSSLSSTVSPLAPPFYPTSDTVESVVGLLGSSAPVNIPGSSFQDRSGGLVNNSSATSSPAFPHSFLQSSLHRENSLDQGASAFLGANGVGKLSGSGCFTSTSGTSGCLFDLGSNMSPHARNPLGNPLSQSPLVTPFTSNNTSGTSEIQRLREELATNRAKFVGKIAAQQKEMEDLRAGRLGPYVQVLHPHTDLEKLPLQTLKALQSQLRQDLETIEKAISNHAIKNDQWPGAVTTW</sequence>
<evidence type="ECO:0000256" key="3">
    <source>
        <dbReference type="ARBA" id="ARBA00022490"/>
    </source>
</evidence>
<dbReference type="InterPro" id="IPR040594">
    <property type="entry name" value="UNK_Znf_1"/>
</dbReference>
<comment type="caution">
    <text evidence="11">The sequence shown here is derived from an EMBL/GenBank/DDBJ whole genome shotgun (WGS) entry which is preliminary data.</text>
</comment>
<evidence type="ECO:0000256" key="6">
    <source>
        <dbReference type="ARBA" id="ARBA00022771"/>
    </source>
</evidence>
<evidence type="ECO:0000256" key="1">
    <source>
        <dbReference type="ARBA" id="ARBA00004496"/>
    </source>
</evidence>
<dbReference type="PANTHER" id="PTHR14493:SF50">
    <property type="entry name" value="RING FINGER PROTEIN UNKEMPT"/>
    <property type="match status" value="1"/>
</dbReference>
<dbReference type="SUPFAM" id="SSF90229">
    <property type="entry name" value="CCCH zinc finger"/>
    <property type="match status" value="1"/>
</dbReference>
<keyword evidence="7 8" id="KW-0862">Zinc</keyword>
<dbReference type="AlphaFoldDB" id="A0AAN8X996"/>
<evidence type="ECO:0000256" key="8">
    <source>
        <dbReference type="PROSITE-ProRule" id="PRU00723"/>
    </source>
</evidence>